<feature type="transmembrane region" description="Helical" evidence="1">
    <location>
        <begin position="52"/>
        <end position="78"/>
    </location>
</feature>
<feature type="transmembrane region" description="Helical" evidence="1">
    <location>
        <begin position="6"/>
        <end position="29"/>
    </location>
</feature>
<accession>A0AAE3KIN8</accession>
<organism evidence="2 3">
    <name type="scientific">Goodfellowiella coeruleoviolacea</name>
    <dbReference type="NCBI Taxonomy" id="334858"/>
    <lineage>
        <taxon>Bacteria</taxon>
        <taxon>Bacillati</taxon>
        <taxon>Actinomycetota</taxon>
        <taxon>Actinomycetes</taxon>
        <taxon>Pseudonocardiales</taxon>
        <taxon>Pseudonocardiaceae</taxon>
        <taxon>Goodfellowiella</taxon>
    </lineage>
</organism>
<feature type="transmembrane region" description="Helical" evidence="1">
    <location>
        <begin position="158"/>
        <end position="178"/>
    </location>
</feature>
<name>A0AAE3KIN8_9PSEU</name>
<feature type="transmembrane region" description="Helical" evidence="1">
    <location>
        <begin position="98"/>
        <end position="120"/>
    </location>
</feature>
<dbReference type="EMBL" id="JAMTCK010000013">
    <property type="protein sequence ID" value="MCP2168187.1"/>
    <property type="molecule type" value="Genomic_DNA"/>
</dbReference>
<sequence length="192" mass="19335">MTGSAWAVASALLVLAALDGAFAGFRSSAGRTGLIRHRRGDVVAAARGCRTVLLLLVPVLGGVLADVLGGAVLGGAVLGGDVLGGAARVAPYLRAGQVMLAVYLPYAAVVLAALAGHALLDWRRRFLATALVLGPGTLIRPVVVLAGAAAGAWAAHDVLVGALALLAAVAVLAVQPVADRCWYGPRRRSRPA</sequence>
<protein>
    <submittedName>
        <fullName evidence="2">Uncharacterized protein</fullName>
    </submittedName>
</protein>
<evidence type="ECO:0000313" key="2">
    <source>
        <dbReference type="EMBL" id="MCP2168187.1"/>
    </source>
</evidence>
<keyword evidence="1" id="KW-0472">Membrane</keyword>
<evidence type="ECO:0000313" key="3">
    <source>
        <dbReference type="Proteomes" id="UP001206128"/>
    </source>
</evidence>
<evidence type="ECO:0000256" key="1">
    <source>
        <dbReference type="SAM" id="Phobius"/>
    </source>
</evidence>
<keyword evidence="1" id="KW-1133">Transmembrane helix</keyword>
<reference evidence="2" key="1">
    <citation type="submission" date="2022-06" db="EMBL/GenBank/DDBJ databases">
        <title>Genomic Encyclopedia of Archaeal and Bacterial Type Strains, Phase II (KMG-II): from individual species to whole genera.</title>
        <authorList>
            <person name="Goeker M."/>
        </authorList>
    </citation>
    <scope>NUCLEOTIDE SEQUENCE</scope>
    <source>
        <strain evidence="2">DSM 43935</strain>
    </source>
</reference>
<dbReference type="RefSeq" id="WP_253775820.1">
    <property type="nucleotide sequence ID" value="NZ_JAMTCK010000013.1"/>
</dbReference>
<feature type="transmembrane region" description="Helical" evidence="1">
    <location>
        <begin position="127"/>
        <end position="152"/>
    </location>
</feature>
<keyword evidence="3" id="KW-1185">Reference proteome</keyword>
<keyword evidence="1" id="KW-0812">Transmembrane</keyword>
<dbReference type="Proteomes" id="UP001206128">
    <property type="component" value="Unassembled WGS sequence"/>
</dbReference>
<gene>
    <name evidence="2" type="ORF">LX83_005065</name>
</gene>
<comment type="caution">
    <text evidence="2">The sequence shown here is derived from an EMBL/GenBank/DDBJ whole genome shotgun (WGS) entry which is preliminary data.</text>
</comment>
<dbReference type="AlphaFoldDB" id="A0AAE3KIN8"/>
<proteinExistence type="predicted"/>